<dbReference type="Pfam" id="PF00069">
    <property type="entry name" value="Pkinase"/>
    <property type="match status" value="1"/>
</dbReference>
<dbReference type="Proteomes" id="UP000076874">
    <property type="component" value="Unassembled WGS sequence"/>
</dbReference>
<dbReference type="OrthoDB" id="10252171at2759"/>
<evidence type="ECO:0000313" key="4">
    <source>
        <dbReference type="EMBL" id="OAA53625.1"/>
    </source>
</evidence>
<evidence type="ECO:0000256" key="2">
    <source>
        <dbReference type="ARBA" id="ARBA00022840"/>
    </source>
</evidence>
<dbReference type="GO" id="GO:0035556">
    <property type="term" value="P:intracellular signal transduction"/>
    <property type="evidence" value="ECO:0007669"/>
    <property type="project" value="TreeGrafter"/>
</dbReference>
<dbReference type="PANTHER" id="PTHR24346:SF30">
    <property type="entry name" value="MATERNAL EMBRYONIC LEUCINE ZIPPER KINASE"/>
    <property type="match status" value="1"/>
</dbReference>
<reference evidence="4 5" key="1">
    <citation type="journal article" date="2016" name="Genome Biol. Evol.">
        <title>Divergent and convergent evolution of fungal pathogenicity.</title>
        <authorList>
            <person name="Shang Y."/>
            <person name="Xiao G."/>
            <person name="Zheng P."/>
            <person name="Cen K."/>
            <person name="Zhan S."/>
            <person name="Wang C."/>
        </authorList>
    </citation>
    <scope>NUCLEOTIDE SEQUENCE [LARGE SCALE GENOMIC DNA]</scope>
    <source>
        <strain evidence="4 5">RCEF 264</strain>
    </source>
</reference>
<dbReference type="SUPFAM" id="SSF49879">
    <property type="entry name" value="SMAD/FHA domain"/>
    <property type="match status" value="1"/>
</dbReference>
<keyword evidence="1" id="KW-0547">Nucleotide-binding</keyword>
<dbReference type="AlphaFoldDB" id="A0A162I891"/>
<dbReference type="InterPro" id="IPR008271">
    <property type="entry name" value="Ser/Thr_kinase_AS"/>
</dbReference>
<dbReference type="PROSITE" id="PS00108">
    <property type="entry name" value="PROTEIN_KINASE_ST"/>
    <property type="match status" value="1"/>
</dbReference>
<keyword evidence="4" id="KW-0808">Transferase</keyword>
<evidence type="ECO:0000313" key="5">
    <source>
        <dbReference type="Proteomes" id="UP000076874"/>
    </source>
</evidence>
<dbReference type="GO" id="GO:0004674">
    <property type="term" value="F:protein serine/threonine kinase activity"/>
    <property type="evidence" value="ECO:0007669"/>
    <property type="project" value="TreeGrafter"/>
</dbReference>
<gene>
    <name evidence="4" type="ORF">SPI_09332</name>
</gene>
<dbReference type="SUPFAM" id="SSF56112">
    <property type="entry name" value="Protein kinase-like (PK-like)"/>
    <property type="match status" value="1"/>
</dbReference>
<dbReference type="STRING" id="1081102.A0A162I891"/>
<keyword evidence="4" id="KW-0418">Kinase</keyword>
<keyword evidence="5" id="KW-1185">Reference proteome</keyword>
<evidence type="ECO:0000259" key="3">
    <source>
        <dbReference type="PROSITE" id="PS50011"/>
    </source>
</evidence>
<name>A0A162I891_9HYPO</name>
<keyword evidence="2" id="KW-0067">ATP-binding</keyword>
<dbReference type="PANTHER" id="PTHR24346">
    <property type="entry name" value="MAP/MICROTUBULE AFFINITY-REGULATING KINASE"/>
    <property type="match status" value="1"/>
</dbReference>
<dbReference type="Gene3D" id="2.60.200.20">
    <property type="match status" value="1"/>
</dbReference>
<organism evidence="4 5">
    <name type="scientific">Niveomyces insectorum RCEF 264</name>
    <dbReference type="NCBI Taxonomy" id="1081102"/>
    <lineage>
        <taxon>Eukaryota</taxon>
        <taxon>Fungi</taxon>
        <taxon>Dikarya</taxon>
        <taxon>Ascomycota</taxon>
        <taxon>Pezizomycotina</taxon>
        <taxon>Sordariomycetes</taxon>
        <taxon>Hypocreomycetidae</taxon>
        <taxon>Hypocreales</taxon>
        <taxon>Cordycipitaceae</taxon>
        <taxon>Niveomyces</taxon>
    </lineage>
</organism>
<evidence type="ECO:0000256" key="1">
    <source>
        <dbReference type="ARBA" id="ARBA00022741"/>
    </source>
</evidence>
<proteinExistence type="predicted"/>
<sequence length="508" mass="56906">MDPNIFAKLYPQDRSRLCQRAFQLNENKGYYRPGFDIVGGSHSPAFKDNQDDFHDQIILLLDNPGQQLKNPALGWQFGTDPATSDILLGHHGTQGISRRHFAISVTPDFRVQIHQQTSQPTTIVYDKQRIALRNGDSIYLSLEPGRDEHWTTVYVALGKLEGLQFAIVFPNQKLAPPAYRYILHRFIQKNPPRAPDGSGTNSLLGEERLRFRKEIGRGSFGAVYLVVSLQTGRAMAEKRLLNQSDLVNGNATARGDLAHAMKQMQKEIHLMQKLSHSCIMSLVDYTETPVPTIVMPFYPYGNVSGFRGLRFADYLAAFHQILCALDYLHGQGVAHRDLKPENLLIDSLRPFHVRVADFGLSRAVTPGSLMTTFCGNQLYSAPEIYPGYRQQRRVRPPSTSGGGGASSSSAGEYLGYSVAVDIWSAGVMMLGWAFGLPSYAGIPKDDFAQWNQYWPQAVVNAVQQRARAQKNDPLPGLLQYMVVLDPTARYSARQCLEHGYRDGIFRRD</sequence>
<comment type="caution">
    <text evidence="4">The sequence shown here is derived from an EMBL/GenBank/DDBJ whole genome shotgun (WGS) entry which is preliminary data.</text>
</comment>
<dbReference type="PROSITE" id="PS50011">
    <property type="entry name" value="PROTEIN_KINASE_DOM"/>
    <property type="match status" value="1"/>
</dbReference>
<dbReference type="Gene3D" id="1.10.510.10">
    <property type="entry name" value="Transferase(Phosphotransferase) domain 1"/>
    <property type="match status" value="1"/>
</dbReference>
<dbReference type="GO" id="GO:0005524">
    <property type="term" value="F:ATP binding"/>
    <property type="evidence" value="ECO:0007669"/>
    <property type="project" value="UniProtKB-KW"/>
</dbReference>
<dbReference type="EMBL" id="AZHD01000028">
    <property type="protein sequence ID" value="OAA53625.1"/>
    <property type="molecule type" value="Genomic_DNA"/>
</dbReference>
<feature type="domain" description="Protein kinase" evidence="3">
    <location>
        <begin position="209"/>
        <end position="501"/>
    </location>
</feature>
<dbReference type="GO" id="GO:0005737">
    <property type="term" value="C:cytoplasm"/>
    <property type="evidence" value="ECO:0007669"/>
    <property type="project" value="TreeGrafter"/>
</dbReference>
<dbReference type="SMART" id="SM00220">
    <property type="entry name" value="S_TKc"/>
    <property type="match status" value="1"/>
</dbReference>
<dbReference type="InterPro" id="IPR008984">
    <property type="entry name" value="SMAD_FHA_dom_sf"/>
</dbReference>
<accession>A0A162I891</accession>
<dbReference type="InterPro" id="IPR000719">
    <property type="entry name" value="Prot_kinase_dom"/>
</dbReference>
<protein>
    <submittedName>
        <fullName evidence="4">Protein kinase-like domain protein</fullName>
    </submittedName>
</protein>
<dbReference type="Gene3D" id="3.30.200.20">
    <property type="entry name" value="Phosphorylase Kinase, domain 1"/>
    <property type="match status" value="1"/>
</dbReference>
<dbReference type="InterPro" id="IPR011009">
    <property type="entry name" value="Kinase-like_dom_sf"/>
</dbReference>